<organism evidence="1 2">
    <name type="scientific">Caldanaerobacter subterraneus subsp. tengcongensis (strain DSM 15242 / JCM 11007 / NBRC 100824 / MB4)</name>
    <name type="common">Thermoanaerobacter tengcongensis</name>
    <dbReference type="NCBI Taxonomy" id="273068"/>
    <lineage>
        <taxon>Bacteria</taxon>
        <taxon>Bacillati</taxon>
        <taxon>Bacillota</taxon>
        <taxon>Clostridia</taxon>
        <taxon>Thermoanaerobacterales</taxon>
        <taxon>Thermoanaerobacteraceae</taxon>
        <taxon>Caldanaerobacter</taxon>
    </lineage>
</organism>
<dbReference type="AlphaFoldDB" id="Q8RAP1"/>
<gene>
    <name evidence="1" type="ordered locus">TTE1168</name>
</gene>
<sequence length="54" mass="6679">MHLELLSFRCIATFKNYKRKDGYILEKKVTYFNSYFGIFSNYITQYTYFFEYTA</sequence>
<evidence type="ECO:0000313" key="2">
    <source>
        <dbReference type="Proteomes" id="UP000000555"/>
    </source>
</evidence>
<reference evidence="1 2" key="1">
    <citation type="journal article" date="2002" name="Genome Res.">
        <title>A complete sequence of the T. tengcongensis genome.</title>
        <authorList>
            <person name="Bao Q."/>
            <person name="Tian Y."/>
            <person name="Li W."/>
            <person name="Xu Z."/>
            <person name="Xuan Z."/>
            <person name="Hu S."/>
            <person name="Dong W."/>
            <person name="Yang J."/>
            <person name="Chen Y."/>
            <person name="Xue Y."/>
            <person name="Xu Y."/>
            <person name="Lai X."/>
            <person name="Huang L."/>
            <person name="Dong X."/>
            <person name="Ma Y."/>
            <person name="Ling L."/>
            <person name="Tan H."/>
            <person name="Chen R."/>
            <person name="Wang J."/>
            <person name="Yu J."/>
            <person name="Yang H."/>
        </authorList>
    </citation>
    <scope>NUCLEOTIDE SEQUENCE [LARGE SCALE GENOMIC DNA]</scope>
    <source>
        <strain evidence="2">DSM 15242 / JCM 11007 / NBRC 100824 / MB4</strain>
    </source>
</reference>
<dbReference type="EMBL" id="AE008691">
    <property type="protein sequence ID" value="AAM24399.1"/>
    <property type="molecule type" value="Genomic_DNA"/>
</dbReference>
<name>Q8RAP1_CALS4</name>
<proteinExistence type="predicted"/>
<keyword evidence="2" id="KW-1185">Reference proteome</keyword>
<accession>Q8RAP1</accession>
<dbReference type="STRING" id="273068.TTE1168"/>
<protein>
    <submittedName>
        <fullName evidence="1">Uncharacterized protein</fullName>
    </submittedName>
</protein>
<dbReference type="KEGG" id="tte:TTE1168"/>
<dbReference type="HOGENOM" id="CLU_3041399_0_0_9"/>
<dbReference type="Proteomes" id="UP000000555">
    <property type="component" value="Chromosome"/>
</dbReference>
<evidence type="ECO:0000313" key="1">
    <source>
        <dbReference type="EMBL" id="AAM24399.1"/>
    </source>
</evidence>